<dbReference type="SUPFAM" id="SSF56349">
    <property type="entry name" value="DNA breaking-rejoining enzymes"/>
    <property type="match status" value="1"/>
</dbReference>
<evidence type="ECO:0000256" key="1">
    <source>
        <dbReference type="ARBA" id="ARBA00023125"/>
    </source>
</evidence>
<gene>
    <name evidence="4" type="ORF">LCGC14_0461970</name>
</gene>
<evidence type="ECO:0000256" key="2">
    <source>
        <dbReference type="ARBA" id="ARBA00023172"/>
    </source>
</evidence>
<dbReference type="GO" id="GO:0006310">
    <property type="term" value="P:DNA recombination"/>
    <property type="evidence" value="ECO:0007669"/>
    <property type="project" value="UniProtKB-KW"/>
</dbReference>
<feature type="domain" description="Tyr recombinase" evidence="3">
    <location>
        <begin position="98"/>
        <end position="301"/>
    </location>
</feature>
<dbReference type="Pfam" id="PF00589">
    <property type="entry name" value="Phage_integrase"/>
    <property type="match status" value="1"/>
</dbReference>
<dbReference type="InterPro" id="IPR013762">
    <property type="entry name" value="Integrase-like_cat_sf"/>
</dbReference>
<dbReference type="InterPro" id="IPR002104">
    <property type="entry name" value="Integrase_catalytic"/>
</dbReference>
<dbReference type="PANTHER" id="PTHR30349">
    <property type="entry name" value="PHAGE INTEGRASE-RELATED"/>
    <property type="match status" value="1"/>
</dbReference>
<dbReference type="Gene3D" id="1.10.443.10">
    <property type="entry name" value="Intergrase catalytic core"/>
    <property type="match status" value="1"/>
</dbReference>
<accession>A0A0F9VNJ5</accession>
<evidence type="ECO:0000313" key="4">
    <source>
        <dbReference type="EMBL" id="KKN67333.1"/>
    </source>
</evidence>
<dbReference type="AlphaFoldDB" id="A0A0F9VNJ5"/>
<dbReference type="InterPro" id="IPR050090">
    <property type="entry name" value="Tyrosine_recombinase_XerCD"/>
</dbReference>
<dbReference type="CDD" id="cd00397">
    <property type="entry name" value="DNA_BRE_C"/>
    <property type="match status" value="1"/>
</dbReference>
<organism evidence="4">
    <name type="scientific">marine sediment metagenome</name>
    <dbReference type="NCBI Taxonomy" id="412755"/>
    <lineage>
        <taxon>unclassified sequences</taxon>
        <taxon>metagenomes</taxon>
        <taxon>ecological metagenomes</taxon>
    </lineage>
</organism>
<name>A0A0F9VNJ5_9ZZZZ</name>
<proteinExistence type="predicted"/>
<dbReference type="PROSITE" id="PS51898">
    <property type="entry name" value="TYR_RECOMBINASE"/>
    <property type="match status" value="1"/>
</dbReference>
<protein>
    <recommendedName>
        <fullName evidence="3">Tyr recombinase domain-containing protein</fullName>
    </recommendedName>
</protein>
<dbReference type="InterPro" id="IPR011010">
    <property type="entry name" value="DNA_brk_join_enz"/>
</dbReference>
<keyword evidence="2" id="KW-0233">DNA recombination</keyword>
<evidence type="ECO:0000259" key="3">
    <source>
        <dbReference type="PROSITE" id="PS51898"/>
    </source>
</evidence>
<dbReference type="EMBL" id="LAZR01000476">
    <property type="protein sequence ID" value="KKN67333.1"/>
    <property type="molecule type" value="Genomic_DNA"/>
</dbReference>
<keyword evidence="1" id="KW-0238">DNA-binding</keyword>
<dbReference type="GO" id="GO:0003677">
    <property type="term" value="F:DNA binding"/>
    <property type="evidence" value="ECO:0007669"/>
    <property type="project" value="UniProtKB-KW"/>
</dbReference>
<dbReference type="PANTHER" id="PTHR30349:SF41">
    <property type="entry name" value="INTEGRASE_RECOMBINASE PROTEIN MJ0367-RELATED"/>
    <property type="match status" value="1"/>
</dbReference>
<dbReference type="GO" id="GO:0015074">
    <property type="term" value="P:DNA integration"/>
    <property type="evidence" value="ECO:0007669"/>
    <property type="project" value="InterPro"/>
</dbReference>
<comment type="caution">
    <text evidence="4">The sequence shown here is derived from an EMBL/GenBank/DDBJ whole genome shotgun (WGS) entry which is preliminary data.</text>
</comment>
<sequence>MQLKEIDKSFAEYLGSFVGSPNSLAKYLLYFRHFKKLYSGLLTQPIVDSFLGLKTSSPHRAMIGHLIDFLKRDETLTPEEQLEVSRIVRLKRKREEQKPVIFFTEEEIKKLLDNCHLNNDFQTQRFRTMVGWQYSAGLRVSELCGLYYNNLVGFEGKKKFLEDGKDKAKYQKIYLPSEITKTDESFAYIGTDVFLEYIDFLLKYKNEKPQWVMDIKNNKKHLFGLNKTKYATDFKKQVFKTLGIRLPRGRCTHTLRHSRNMALLKKNMPLPLIQKFMRHKNLSSTERYIHLSQEDLEEELEKPPFSP</sequence>
<reference evidence="4" key="1">
    <citation type="journal article" date="2015" name="Nature">
        <title>Complex archaea that bridge the gap between prokaryotes and eukaryotes.</title>
        <authorList>
            <person name="Spang A."/>
            <person name="Saw J.H."/>
            <person name="Jorgensen S.L."/>
            <person name="Zaremba-Niedzwiedzka K."/>
            <person name="Martijn J."/>
            <person name="Lind A.E."/>
            <person name="van Eijk R."/>
            <person name="Schleper C."/>
            <person name="Guy L."/>
            <person name="Ettema T.J."/>
        </authorList>
    </citation>
    <scope>NUCLEOTIDE SEQUENCE</scope>
</reference>